<evidence type="ECO:0000256" key="2">
    <source>
        <dbReference type="ARBA" id="ARBA00023043"/>
    </source>
</evidence>
<dbReference type="PROSITE" id="PS50297">
    <property type="entry name" value="ANK_REP_REGION"/>
    <property type="match status" value="1"/>
</dbReference>
<keyword evidence="2 3" id="KW-0040">ANK repeat</keyword>
<feature type="repeat" description="ANK" evidence="3">
    <location>
        <begin position="276"/>
        <end position="302"/>
    </location>
</feature>
<dbReference type="EMBL" id="JAEAOA010001522">
    <property type="protein sequence ID" value="KAK3583450.1"/>
    <property type="molecule type" value="Genomic_DNA"/>
</dbReference>
<evidence type="ECO:0000313" key="5">
    <source>
        <dbReference type="Proteomes" id="UP001195483"/>
    </source>
</evidence>
<reference evidence="4" key="2">
    <citation type="journal article" date="2021" name="Genome Biol. Evol.">
        <title>Developing a high-quality reference genome for a parasitic bivalve with doubly uniparental inheritance (Bivalvia: Unionida).</title>
        <authorList>
            <person name="Smith C.H."/>
        </authorList>
    </citation>
    <scope>NUCLEOTIDE SEQUENCE</scope>
    <source>
        <strain evidence="4">CHS0354</strain>
        <tissue evidence="4">Mantle</tissue>
    </source>
</reference>
<dbReference type="Pfam" id="PF13637">
    <property type="entry name" value="Ank_4"/>
    <property type="match status" value="2"/>
</dbReference>
<proteinExistence type="predicted"/>
<dbReference type="Pfam" id="PF12796">
    <property type="entry name" value="Ank_2"/>
    <property type="match status" value="2"/>
</dbReference>
<accession>A0AAE0S1V8</accession>
<dbReference type="PANTHER" id="PTHR24188">
    <property type="entry name" value="ANKYRIN REPEAT PROTEIN"/>
    <property type="match status" value="1"/>
</dbReference>
<dbReference type="PROSITE" id="PS50088">
    <property type="entry name" value="ANK_REPEAT"/>
    <property type="match status" value="1"/>
</dbReference>
<reference evidence="4" key="1">
    <citation type="journal article" date="2021" name="Genome Biol. Evol.">
        <title>A High-Quality Reference Genome for a Parasitic Bivalve with Doubly Uniparental Inheritance (Bivalvia: Unionida).</title>
        <authorList>
            <person name="Smith C.H."/>
        </authorList>
    </citation>
    <scope>NUCLEOTIDE SEQUENCE</scope>
    <source>
        <strain evidence="4">CHS0354</strain>
    </source>
</reference>
<gene>
    <name evidence="4" type="ORF">CHS0354_025582</name>
</gene>
<keyword evidence="5" id="KW-1185">Reference proteome</keyword>
<dbReference type="Proteomes" id="UP001195483">
    <property type="component" value="Unassembled WGS sequence"/>
</dbReference>
<dbReference type="Gene3D" id="1.25.40.20">
    <property type="entry name" value="Ankyrin repeat-containing domain"/>
    <property type="match status" value="1"/>
</dbReference>
<dbReference type="SMART" id="SM00248">
    <property type="entry name" value="ANK"/>
    <property type="match status" value="8"/>
</dbReference>
<reference evidence="4" key="3">
    <citation type="submission" date="2023-05" db="EMBL/GenBank/DDBJ databases">
        <authorList>
            <person name="Smith C.H."/>
        </authorList>
    </citation>
    <scope>NUCLEOTIDE SEQUENCE</scope>
    <source>
        <strain evidence="4">CHS0354</strain>
        <tissue evidence="4">Mantle</tissue>
    </source>
</reference>
<name>A0AAE0S1V8_9BIVA</name>
<organism evidence="4 5">
    <name type="scientific">Potamilus streckersoni</name>
    <dbReference type="NCBI Taxonomy" id="2493646"/>
    <lineage>
        <taxon>Eukaryota</taxon>
        <taxon>Metazoa</taxon>
        <taxon>Spiralia</taxon>
        <taxon>Lophotrochozoa</taxon>
        <taxon>Mollusca</taxon>
        <taxon>Bivalvia</taxon>
        <taxon>Autobranchia</taxon>
        <taxon>Heteroconchia</taxon>
        <taxon>Palaeoheterodonta</taxon>
        <taxon>Unionida</taxon>
        <taxon>Unionoidea</taxon>
        <taxon>Unionidae</taxon>
        <taxon>Ambleminae</taxon>
        <taxon>Lampsilini</taxon>
        <taxon>Potamilus</taxon>
    </lineage>
</organism>
<dbReference type="InterPro" id="IPR002110">
    <property type="entry name" value="Ankyrin_rpt"/>
</dbReference>
<dbReference type="AlphaFoldDB" id="A0AAE0S1V8"/>
<evidence type="ECO:0000256" key="3">
    <source>
        <dbReference type="PROSITE-ProRule" id="PRU00023"/>
    </source>
</evidence>
<protein>
    <submittedName>
        <fullName evidence="4">Uncharacterized protein</fullName>
    </submittedName>
</protein>
<dbReference type="PANTHER" id="PTHR24188:SF29">
    <property type="entry name" value="GH09064P"/>
    <property type="match status" value="1"/>
</dbReference>
<comment type="caution">
    <text evidence="4">The sequence shown here is derived from an EMBL/GenBank/DDBJ whole genome shotgun (WGS) entry which is preliminary data.</text>
</comment>
<evidence type="ECO:0000256" key="1">
    <source>
        <dbReference type="ARBA" id="ARBA00022737"/>
    </source>
</evidence>
<evidence type="ECO:0000313" key="4">
    <source>
        <dbReference type="EMBL" id="KAK3583450.1"/>
    </source>
</evidence>
<dbReference type="SUPFAM" id="SSF48403">
    <property type="entry name" value="Ankyrin repeat"/>
    <property type="match status" value="1"/>
</dbReference>
<keyword evidence="1" id="KW-0677">Repeat</keyword>
<sequence>MLQEIDNSKRTLAHNAALDGNVAVLSYLNEFRIDPWCRTSEEGTLLQRACINGQLEMTNYLVQTYPTMLHEVDNKRRTLTHNAALSGIIAVLSYIIKRGIDPWCRPSADETLLHRACINGQLEMTNYLVQTYPTMLHEVDNKRRTLTHNAALSGIIAVLSYIIKRGIDPWCRPSADETLLHRACNNGQLEMTKYLVQTYPTMLYELDDSKRTPAYNAALIGNVAVLSYLFKRGIDPWCKTSEEETLLHRACIDGQLKVTKYLIQTYPTVVHKVDNSTRTPAHNAALGGNVSVLSYLIDRGIDPWCRTSEEETLLHGACIDGQLEMTKYLVQTYPTMLHQLFDMQSHADYPHEHPQQPFGMQNDADYLQEYPQQLFDMQSHADYSHEYPQQLFNKQSHADYPHEHLQQLFGMQSHTDYPHEHLQQLFDMQSHVDYPHEHPQQPLGMQSHADYSHEHPQQLFDMRSHADYLERLEKNAMMADRKMTPIIYRESGA</sequence>
<dbReference type="InterPro" id="IPR036770">
    <property type="entry name" value="Ankyrin_rpt-contain_sf"/>
</dbReference>